<proteinExistence type="predicted"/>
<feature type="region of interest" description="Disordered" evidence="1">
    <location>
        <begin position="1"/>
        <end position="109"/>
    </location>
</feature>
<reference evidence="2" key="1">
    <citation type="submission" date="2021-02" db="EMBL/GenBank/DDBJ databases">
        <authorList>
            <person name="Nowell W R."/>
        </authorList>
    </citation>
    <scope>NUCLEOTIDE SEQUENCE</scope>
</reference>
<evidence type="ECO:0000313" key="3">
    <source>
        <dbReference type="Proteomes" id="UP000663870"/>
    </source>
</evidence>
<gene>
    <name evidence="2" type="ORF">JXQ802_LOCUS59117</name>
</gene>
<feature type="compositionally biased region" description="Basic and acidic residues" evidence="1">
    <location>
        <begin position="1"/>
        <end position="31"/>
    </location>
</feature>
<evidence type="ECO:0000313" key="2">
    <source>
        <dbReference type="EMBL" id="CAF1680771.1"/>
    </source>
</evidence>
<feature type="compositionally biased region" description="Polar residues" evidence="1">
    <location>
        <begin position="42"/>
        <end position="54"/>
    </location>
</feature>
<dbReference type="EMBL" id="CAJNOL010018177">
    <property type="protein sequence ID" value="CAF1680771.1"/>
    <property type="molecule type" value="Genomic_DNA"/>
</dbReference>
<dbReference type="Proteomes" id="UP000663870">
    <property type="component" value="Unassembled WGS sequence"/>
</dbReference>
<feature type="non-terminal residue" evidence="2">
    <location>
        <position position="1"/>
    </location>
</feature>
<dbReference type="AlphaFoldDB" id="A0A816GWE7"/>
<protein>
    <submittedName>
        <fullName evidence="2">Uncharacterized protein</fullName>
    </submittedName>
</protein>
<organism evidence="2 3">
    <name type="scientific">Rotaria sordida</name>
    <dbReference type="NCBI Taxonomy" id="392033"/>
    <lineage>
        <taxon>Eukaryota</taxon>
        <taxon>Metazoa</taxon>
        <taxon>Spiralia</taxon>
        <taxon>Gnathifera</taxon>
        <taxon>Rotifera</taxon>
        <taxon>Eurotatoria</taxon>
        <taxon>Bdelloidea</taxon>
        <taxon>Philodinida</taxon>
        <taxon>Philodinidae</taxon>
        <taxon>Rotaria</taxon>
    </lineage>
</organism>
<feature type="region of interest" description="Disordered" evidence="1">
    <location>
        <begin position="183"/>
        <end position="207"/>
    </location>
</feature>
<keyword evidence="3" id="KW-1185">Reference proteome</keyword>
<sequence>MNHLFLDEGHKGERSHSTSEKKEGDFFHEHSQAPAKTVWEDNITSSSLLGNQSSDKNEQQTEGPSVDHNALNNDGSPKVHDPKKSTIGQRRAPQPKKKGFGAQKVSTDFKEIERNVQEQEKIREQQTNLEIKNREETEKQLEKQMAGLKFVYQDLSKQREVEETKLKQSNPQKAEQMERLGMGFGNRTGVSHSAMTDMQTIQQEGVT</sequence>
<comment type="caution">
    <text evidence="2">The sequence shown here is derived from an EMBL/GenBank/DDBJ whole genome shotgun (WGS) entry which is preliminary data.</text>
</comment>
<feature type="compositionally biased region" description="Polar residues" evidence="1">
    <location>
        <begin position="188"/>
        <end position="207"/>
    </location>
</feature>
<name>A0A816GWE7_9BILA</name>
<evidence type="ECO:0000256" key="1">
    <source>
        <dbReference type="SAM" id="MobiDB-lite"/>
    </source>
</evidence>
<accession>A0A816GWE7</accession>